<evidence type="ECO:0000259" key="7">
    <source>
        <dbReference type="PROSITE" id="PS50076"/>
    </source>
</evidence>
<keyword evidence="5" id="KW-0040">ANK repeat</keyword>
<evidence type="ECO:0000256" key="2">
    <source>
        <dbReference type="ARBA" id="ARBA00022827"/>
    </source>
</evidence>
<evidence type="ECO:0000313" key="9">
    <source>
        <dbReference type="Proteomes" id="UP001515480"/>
    </source>
</evidence>
<evidence type="ECO:0000256" key="5">
    <source>
        <dbReference type="PROSITE-ProRule" id="PRU00023"/>
    </source>
</evidence>
<sequence>MSACALAEAGDLEALQSLPPSALHEADKHGHYAIHWAAGAGQLPVVRWLLDAARMDAESEGRASSRSKRRRPLHYAARNGRLDVLRWLVEERGAAADPRDAQGVSPFQLAVWQNQLEAAAYLVDACGVDAAQRNAFGCGAQHWLGTCPAERAGPAGEALLPMAAWLRRHGVDWAAAQRQGHRPLHKAAWGGHLALCRWLRDVCGARDDAPDLSGNWAADVAEMAGHAALAGWLRRECSDARARSCEALGLPADTTDARVIRRAYLECARRTHPDGAGGGGEGFERVHAAYVHLTERGGRGEQANPTHSLRKMVRAVGGGGGEEAAGGVEEAVLYFKARLAAAVLDWGEGGIPIGSLRRKFSQVWRGHTLPSPAELGLPPRLPLQKMLERFDDTVEVVQFADGSPPIVRARVAHEDIALAAEGPLPPSPHSPPPSPPLTPLPSPPLASPPLASPPLASPPLASPPLASPPLPPPSTSRPVLIIGGGLGGLAAAIALQSRGVRVEVYERDGGWERRRRGYGLTLGPTCWAALAELGLERKVRAVDDGCTSRCHWVFDARGAPLGYFGAAFSRHEGGGGRNLRVPRLVLRRMLWEQLAPESVQWGWKLTRYEEHADGTGVSAHLERCTAGDAPREVRVVEAALLVGADGLRSAVRAQKLRDELRYVGVLLVLGISDHVHPLLRHQGFYTVDGVHRLFTMPYEPSSSASGEHTTMWQLSIAMPCEEEARALCAGGGEAILAEMRRRCADWHAPVPQMLQNTQVGSVWGDLLFDRAPMPLRRKHDHGAASAWHSRVTLLGDAAHPMTPFKGQGANQALADATLLARHAADALLEGGGTRLYAGIASFEREMSQRAQAKVEASREAASFYHSKAALDPSHYGFKGVPAEMQAAFLDECSRLDLTAECASELEPRAVEVWQELQRKNQGQVCSTDTISS</sequence>
<dbReference type="Pfam" id="PF13637">
    <property type="entry name" value="Ank_4"/>
    <property type="match status" value="1"/>
</dbReference>
<keyword evidence="2" id="KW-0274">FAD</keyword>
<keyword evidence="9" id="KW-1185">Reference proteome</keyword>
<dbReference type="InterPro" id="IPR036188">
    <property type="entry name" value="FAD/NAD-bd_sf"/>
</dbReference>
<gene>
    <name evidence="8" type="ORF">AB1Y20_018812</name>
</gene>
<dbReference type="Proteomes" id="UP001515480">
    <property type="component" value="Unassembled WGS sequence"/>
</dbReference>
<evidence type="ECO:0000256" key="3">
    <source>
        <dbReference type="ARBA" id="ARBA00023002"/>
    </source>
</evidence>
<keyword evidence="4" id="KW-0503">Monooxygenase</keyword>
<dbReference type="SMART" id="SM00248">
    <property type="entry name" value="ANK"/>
    <property type="match status" value="4"/>
</dbReference>
<evidence type="ECO:0000313" key="8">
    <source>
        <dbReference type="EMBL" id="KAL1523893.1"/>
    </source>
</evidence>
<keyword evidence="1" id="KW-0285">Flavoprotein</keyword>
<dbReference type="PROSITE" id="PS50076">
    <property type="entry name" value="DNAJ_2"/>
    <property type="match status" value="1"/>
</dbReference>
<evidence type="ECO:0000256" key="6">
    <source>
        <dbReference type="SAM" id="MobiDB-lite"/>
    </source>
</evidence>
<dbReference type="InterPro" id="IPR036770">
    <property type="entry name" value="Ankyrin_rpt-contain_sf"/>
</dbReference>
<name>A0AB34JPK1_PRYPA</name>
<evidence type="ECO:0000256" key="1">
    <source>
        <dbReference type="ARBA" id="ARBA00022630"/>
    </source>
</evidence>
<dbReference type="EMBL" id="JBGBPQ010000005">
    <property type="protein sequence ID" value="KAL1523893.1"/>
    <property type="molecule type" value="Genomic_DNA"/>
</dbReference>
<dbReference type="Pfam" id="PF12796">
    <property type="entry name" value="Ank_2"/>
    <property type="match status" value="1"/>
</dbReference>
<dbReference type="InterPro" id="IPR002110">
    <property type="entry name" value="Ankyrin_rpt"/>
</dbReference>
<dbReference type="Gene3D" id="3.50.50.60">
    <property type="entry name" value="FAD/NAD(P)-binding domain"/>
    <property type="match status" value="1"/>
</dbReference>
<dbReference type="PROSITE" id="PS50297">
    <property type="entry name" value="ANK_REP_REGION"/>
    <property type="match status" value="1"/>
</dbReference>
<dbReference type="PANTHER" id="PTHR46972">
    <property type="entry name" value="MONOOXYGENASE ASQM-RELATED"/>
    <property type="match status" value="1"/>
</dbReference>
<dbReference type="SUPFAM" id="SSF48403">
    <property type="entry name" value="Ankyrin repeat"/>
    <property type="match status" value="1"/>
</dbReference>
<keyword evidence="3" id="KW-0560">Oxidoreductase</keyword>
<reference evidence="8 9" key="1">
    <citation type="journal article" date="2024" name="Science">
        <title>Giant polyketide synthase enzymes in the biosynthesis of giant marine polyether toxins.</title>
        <authorList>
            <person name="Fallon T.R."/>
            <person name="Shende V.V."/>
            <person name="Wierzbicki I.H."/>
            <person name="Pendleton A.L."/>
            <person name="Watervoot N.F."/>
            <person name="Auber R.P."/>
            <person name="Gonzalez D.J."/>
            <person name="Wisecaver J.H."/>
            <person name="Moore B.S."/>
        </authorList>
    </citation>
    <scope>NUCLEOTIDE SEQUENCE [LARGE SCALE GENOMIC DNA]</scope>
    <source>
        <strain evidence="8 9">12B1</strain>
    </source>
</reference>
<dbReference type="PANTHER" id="PTHR46972:SF1">
    <property type="entry name" value="FAD DEPENDENT OXIDOREDUCTASE DOMAIN-CONTAINING PROTEIN"/>
    <property type="match status" value="1"/>
</dbReference>
<feature type="repeat" description="ANK" evidence="5">
    <location>
        <begin position="68"/>
        <end position="101"/>
    </location>
</feature>
<protein>
    <recommendedName>
        <fullName evidence="7">J domain-containing protein</fullName>
    </recommendedName>
</protein>
<evidence type="ECO:0000256" key="4">
    <source>
        <dbReference type="ARBA" id="ARBA00023033"/>
    </source>
</evidence>
<feature type="region of interest" description="Disordered" evidence="6">
    <location>
        <begin position="420"/>
        <end position="472"/>
    </location>
</feature>
<comment type="caution">
    <text evidence="8">The sequence shown here is derived from an EMBL/GenBank/DDBJ whole genome shotgun (WGS) entry which is preliminary data.</text>
</comment>
<feature type="domain" description="J" evidence="7">
    <location>
        <begin position="243"/>
        <end position="317"/>
    </location>
</feature>
<dbReference type="GO" id="GO:0004497">
    <property type="term" value="F:monooxygenase activity"/>
    <property type="evidence" value="ECO:0007669"/>
    <property type="project" value="UniProtKB-KW"/>
</dbReference>
<organism evidence="8 9">
    <name type="scientific">Prymnesium parvum</name>
    <name type="common">Toxic golden alga</name>
    <dbReference type="NCBI Taxonomy" id="97485"/>
    <lineage>
        <taxon>Eukaryota</taxon>
        <taxon>Haptista</taxon>
        <taxon>Haptophyta</taxon>
        <taxon>Prymnesiophyceae</taxon>
        <taxon>Prymnesiales</taxon>
        <taxon>Prymnesiaceae</taxon>
        <taxon>Prymnesium</taxon>
    </lineage>
</organism>
<dbReference type="Pfam" id="PF01494">
    <property type="entry name" value="FAD_binding_3"/>
    <property type="match status" value="2"/>
</dbReference>
<dbReference type="GO" id="GO:0071949">
    <property type="term" value="F:FAD binding"/>
    <property type="evidence" value="ECO:0007669"/>
    <property type="project" value="InterPro"/>
</dbReference>
<dbReference type="PROSITE" id="PS50088">
    <property type="entry name" value="ANK_REPEAT"/>
    <property type="match status" value="1"/>
</dbReference>
<dbReference type="AlphaFoldDB" id="A0AB34JPK1"/>
<dbReference type="InterPro" id="IPR036869">
    <property type="entry name" value="J_dom_sf"/>
</dbReference>
<proteinExistence type="predicted"/>
<dbReference type="Gene3D" id="1.10.287.110">
    <property type="entry name" value="DnaJ domain"/>
    <property type="match status" value="1"/>
</dbReference>
<dbReference type="SUPFAM" id="SSF51905">
    <property type="entry name" value="FAD/NAD(P)-binding domain"/>
    <property type="match status" value="1"/>
</dbReference>
<dbReference type="InterPro" id="IPR002938">
    <property type="entry name" value="FAD-bd"/>
</dbReference>
<feature type="compositionally biased region" description="Pro residues" evidence="6">
    <location>
        <begin position="423"/>
        <end position="472"/>
    </location>
</feature>
<dbReference type="PRINTS" id="PR00420">
    <property type="entry name" value="RNGMNOXGNASE"/>
</dbReference>
<dbReference type="InterPro" id="IPR001623">
    <property type="entry name" value="DnaJ_domain"/>
</dbReference>
<accession>A0AB34JPK1</accession>
<dbReference type="Gene3D" id="1.25.40.20">
    <property type="entry name" value="Ankyrin repeat-containing domain"/>
    <property type="match status" value="2"/>
</dbReference>
<dbReference type="SUPFAM" id="SSF46565">
    <property type="entry name" value="Chaperone J-domain"/>
    <property type="match status" value="1"/>
</dbReference>